<organism evidence="4 5">
    <name type="scientific">Microbotryum silenes-dioicae</name>
    <dbReference type="NCBI Taxonomy" id="796604"/>
    <lineage>
        <taxon>Eukaryota</taxon>
        <taxon>Fungi</taxon>
        <taxon>Dikarya</taxon>
        <taxon>Basidiomycota</taxon>
        <taxon>Pucciniomycotina</taxon>
        <taxon>Microbotryomycetes</taxon>
        <taxon>Microbotryales</taxon>
        <taxon>Microbotryaceae</taxon>
        <taxon>Microbotryum</taxon>
    </lineage>
</organism>
<evidence type="ECO:0000256" key="2">
    <source>
        <dbReference type="SAM" id="Phobius"/>
    </source>
</evidence>
<feature type="compositionally biased region" description="Acidic residues" evidence="1">
    <location>
        <begin position="85"/>
        <end position="100"/>
    </location>
</feature>
<dbReference type="EMBL" id="FQNC01000018">
    <property type="protein sequence ID" value="SGY21719.1"/>
    <property type="molecule type" value="Genomic_DNA"/>
</dbReference>
<feature type="transmembrane region" description="Helical" evidence="2">
    <location>
        <begin position="279"/>
        <end position="303"/>
    </location>
</feature>
<keyword evidence="2" id="KW-0472">Membrane</keyword>
<evidence type="ECO:0000313" key="5">
    <source>
        <dbReference type="Proteomes" id="UP000249464"/>
    </source>
</evidence>
<feature type="region of interest" description="Disordered" evidence="1">
    <location>
        <begin position="1"/>
        <end position="71"/>
    </location>
</feature>
<keyword evidence="5" id="KW-1185">Reference proteome</keyword>
<dbReference type="Proteomes" id="UP000249464">
    <property type="component" value="Unassembled WGS sequence"/>
</dbReference>
<feature type="domain" description="DUF7719" evidence="3">
    <location>
        <begin position="243"/>
        <end position="303"/>
    </location>
</feature>
<evidence type="ECO:0000256" key="1">
    <source>
        <dbReference type="SAM" id="MobiDB-lite"/>
    </source>
</evidence>
<reference evidence="4 5" key="1">
    <citation type="submission" date="2016-11" db="EMBL/GenBank/DDBJ databases">
        <authorList>
            <person name="Jaros S."/>
            <person name="Januszkiewicz K."/>
            <person name="Wedrychowicz H."/>
        </authorList>
    </citation>
    <scope>NUCLEOTIDE SEQUENCE [LARGE SCALE GENOMIC DNA]</scope>
</reference>
<sequence length="317" mass="34652">MATTRSRKTWTPTPSPSPTRSSASETERAPPAQTRSTTTASSASSTSEPILTKRIRPSQVKPPPGLEPLIRLSPEDLAGIVEWKDEDGEQLEDNVDESDADAERSHDRGITVRHFQSKLDDDLEEGSEPPALWEHLVDALLWTIPFTFLFVGMQKGRCIRSDADKTVTSSIFRDYAVHAQYGQDLPRSLIVSHLSSLLPTPPSLAAMYILNLISPTTITANHSTPSTTSAPTSFPTLPPRIQQPLLLLLCTATGIHLVHLTSTQSYLQAMASAPAFGTLWVWSVVKMDLGWAVAGLLLVGVGVGARGELARVKWWWN</sequence>
<keyword evidence="2" id="KW-0812">Transmembrane</keyword>
<evidence type="ECO:0000313" key="4">
    <source>
        <dbReference type="EMBL" id="SGY21719.1"/>
    </source>
</evidence>
<dbReference type="Pfam" id="PF24841">
    <property type="entry name" value="DUF7719"/>
    <property type="match status" value="1"/>
</dbReference>
<proteinExistence type="predicted"/>
<keyword evidence="2" id="KW-1133">Transmembrane helix</keyword>
<dbReference type="STRING" id="796604.A0A2X0MHG4"/>
<dbReference type="PANTHER" id="PTHR37846:SF1">
    <property type="entry name" value="DEACETYLASE-LIKE PROTEIN"/>
    <property type="match status" value="1"/>
</dbReference>
<feature type="compositionally biased region" description="Low complexity" evidence="1">
    <location>
        <begin position="36"/>
        <end position="47"/>
    </location>
</feature>
<feature type="compositionally biased region" description="Low complexity" evidence="1">
    <location>
        <begin position="9"/>
        <end position="24"/>
    </location>
</feature>
<accession>A0A2X0MHG4</accession>
<dbReference type="PANTHER" id="PTHR37846">
    <property type="entry name" value="YALI0B21296P"/>
    <property type="match status" value="1"/>
</dbReference>
<feature type="region of interest" description="Disordered" evidence="1">
    <location>
        <begin position="85"/>
        <end position="108"/>
    </location>
</feature>
<dbReference type="InterPro" id="IPR056136">
    <property type="entry name" value="DUF7719"/>
</dbReference>
<gene>
    <name evidence="4" type="primary">BQ5605_C016g08267</name>
    <name evidence="4" type="ORF">BQ5605_C016G08267</name>
</gene>
<evidence type="ECO:0000259" key="3">
    <source>
        <dbReference type="Pfam" id="PF24841"/>
    </source>
</evidence>
<name>A0A2X0MHG4_9BASI</name>
<protein>
    <submittedName>
        <fullName evidence="4">BQ5605_C016g08267 protein</fullName>
    </submittedName>
</protein>
<feature type="transmembrane region" description="Helical" evidence="2">
    <location>
        <begin position="245"/>
        <end position="267"/>
    </location>
</feature>
<dbReference type="AlphaFoldDB" id="A0A2X0MHG4"/>